<dbReference type="GO" id="GO:0008168">
    <property type="term" value="F:methyltransferase activity"/>
    <property type="evidence" value="ECO:0007669"/>
    <property type="project" value="UniProtKB-KW"/>
</dbReference>
<sequence length="292" mass="31225">MRERQRYDVWAAGAAYERYMGRWSRLVADRFLPWLDAADGLRWLDVGCGTGGLTAAIAARRHPTGVLGVDRSEGFVARARTTASPPARFAVADAQALPVRDATCDATVSALLLNFLPSPAAALAEQTRVTRRGGLVAAYVWDYAGGMELLRHFWDAATAVDPAAAPLHEGRRFADCRPDRLRALWTAAGLTDVATTGLDVPTVFAGFDELWAPFLSGQGPAPGYLASLPPATRERVREALSAALPRNPDGSIPLTARAWAVRGRRTPRQRADGGGRVRPSATSTGSGGGRRP</sequence>
<dbReference type="InterPro" id="IPR029063">
    <property type="entry name" value="SAM-dependent_MTases_sf"/>
</dbReference>
<evidence type="ECO:0000313" key="4">
    <source>
        <dbReference type="Proteomes" id="UP001278571"/>
    </source>
</evidence>
<dbReference type="Pfam" id="PF08241">
    <property type="entry name" value="Methyltransf_11"/>
    <property type="match status" value="1"/>
</dbReference>
<name>A0ABU4K1K8_9ACTN</name>
<dbReference type="GO" id="GO:0032259">
    <property type="term" value="P:methylation"/>
    <property type="evidence" value="ECO:0007669"/>
    <property type="project" value="UniProtKB-KW"/>
</dbReference>
<evidence type="ECO:0000313" key="3">
    <source>
        <dbReference type="EMBL" id="MDX2291636.1"/>
    </source>
</evidence>
<organism evidence="3 4">
    <name type="scientific">Streptomyces roseolus</name>
    <dbReference type="NCBI Taxonomy" id="67358"/>
    <lineage>
        <taxon>Bacteria</taxon>
        <taxon>Bacillati</taxon>
        <taxon>Actinomycetota</taxon>
        <taxon>Actinomycetes</taxon>
        <taxon>Kitasatosporales</taxon>
        <taxon>Streptomycetaceae</taxon>
        <taxon>Streptomyces</taxon>
    </lineage>
</organism>
<dbReference type="InterPro" id="IPR013216">
    <property type="entry name" value="Methyltransf_11"/>
</dbReference>
<reference evidence="3 4" key="1">
    <citation type="submission" date="2023-10" db="EMBL/GenBank/DDBJ databases">
        <authorList>
            <person name="Wang X.X."/>
        </authorList>
    </citation>
    <scope>NUCLEOTIDE SEQUENCE [LARGE SCALE GENOMIC DNA]</scope>
    <source>
        <strain evidence="3 4">NBRC 12816</strain>
    </source>
</reference>
<dbReference type="CDD" id="cd02440">
    <property type="entry name" value="AdoMet_MTases"/>
    <property type="match status" value="1"/>
</dbReference>
<comment type="caution">
    <text evidence="3">The sequence shown here is derived from an EMBL/GenBank/DDBJ whole genome shotgun (WGS) entry which is preliminary data.</text>
</comment>
<dbReference type="RefSeq" id="WP_319008180.1">
    <property type="nucleotide sequence ID" value="NZ_JAWJZF010000237.1"/>
</dbReference>
<keyword evidence="3" id="KW-0489">Methyltransferase</keyword>
<feature type="region of interest" description="Disordered" evidence="1">
    <location>
        <begin position="260"/>
        <end position="292"/>
    </location>
</feature>
<dbReference type="PANTHER" id="PTHR43591">
    <property type="entry name" value="METHYLTRANSFERASE"/>
    <property type="match status" value="1"/>
</dbReference>
<evidence type="ECO:0000259" key="2">
    <source>
        <dbReference type="Pfam" id="PF08241"/>
    </source>
</evidence>
<evidence type="ECO:0000256" key="1">
    <source>
        <dbReference type="SAM" id="MobiDB-lite"/>
    </source>
</evidence>
<dbReference type="EMBL" id="JAWJZF010000237">
    <property type="protein sequence ID" value="MDX2291636.1"/>
    <property type="molecule type" value="Genomic_DNA"/>
</dbReference>
<protein>
    <submittedName>
        <fullName evidence="3">Methyltransferase domain-containing protein</fullName>
    </submittedName>
</protein>
<dbReference type="Gene3D" id="3.40.50.150">
    <property type="entry name" value="Vaccinia Virus protein VP39"/>
    <property type="match status" value="1"/>
</dbReference>
<dbReference type="Proteomes" id="UP001278571">
    <property type="component" value="Unassembled WGS sequence"/>
</dbReference>
<dbReference type="SUPFAM" id="SSF53335">
    <property type="entry name" value="S-adenosyl-L-methionine-dependent methyltransferases"/>
    <property type="match status" value="1"/>
</dbReference>
<keyword evidence="3" id="KW-0808">Transferase</keyword>
<accession>A0ABU4K1K8</accession>
<dbReference type="PANTHER" id="PTHR43591:SF24">
    <property type="entry name" value="2-METHOXY-6-POLYPRENYL-1,4-BENZOQUINOL METHYLASE, MITOCHONDRIAL"/>
    <property type="match status" value="1"/>
</dbReference>
<gene>
    <name evidence="3" type="ORF">R2363_05540</name>
</gene>
<keyword evidence="4" id="KW-1185">Reference proteome</keyword>
<feature type="domain" description="Methyltransferase type 11" evidence="2">
    <location>
        <begin position="44"/>
        <end position="137"/>
    </location>
</feature>
<proteinExistence type="predicted"/>